<name>A0AA48RB98_9ZZZZ</name>
<gene>
    <name evidence="1" type="ORF">AMST5_03005</name>
</gene>
<proteinExistence type="predicted"/>
<organism evidence="1">
    <name type="scientific">freshwater sediment metagenome</name>
    <dbReference type="NCBI Taxonomy" id="556182"/>
    <lineage>
        <taxon>unclassified sequences</taxon>
        <taxon>metagenomes</taxon>
        <taxon>ecological metagenomes</taxon>
    </lineage>
</organism>
<dbReference type="AlphaFoldDB" id="A0AA48RB98"/>
<sequence length="85" mass="9261">MNVLALRDALRTALEACDKARTARDKIAQSVEKADAMLREVDDELASLDDLDTRISEARTQAIAGEGFEHRLIGHLLADDEALAA</sequence>
<dbReference type="EMBL" id="OY288114">
    <property type="protein sequence ID" value="CAJ0878838.1"/>
    <property type="molecule type" value="Genomic_DNA"/>
</dbReference>
<accession>A0AA48RB98</accession>
<protein>
    <submittedName>
        <fullName evidence="1">Uncharacterized protein</fullName>
    </submittedName>
</protein>
<reference evidence="1" key="1">
    <citation type="submission" date="2023-07" db="EMBL/GenBank/DDBJ databases">
        <authorList>
            <person name="Pelsma A.J. K."/>
        </authorList>
    </citation>
    <scope>NUCLEOTIDE SEQUENCE</scope>
</reference>
<evidence type="ECO:0000313" key="1">
    <source>
        <dbReference type="EMBL" id="CAJ0878838.1"/>
    </source>
</evidence>